<dbReference type="STRING" id="1036808.A0A0C2Z1W2"/>
<protein>
    <submittedName>
        <fullName evidence="2">Uncharacterized protein</fullName>
    </submittedName>
</protein>
<dbReference type="OrthoDB" id="3267098at2759"/>
<organism evidence="2 3">
    <name type="scientific">Scleroderma citrinum Foug A</name>
    <dbReference type="NCBI Taxonomy" id="1036808"/>
    <lineage>
        <taxon>Eukaryota</taxon>
        <taxon>Fungi</taxon>
        <taxon>Dikarya</taxon>
        <taxon>Basidiomycota</taxon>
        <taxon>Agaricomycotina</taxon>
        <taxon>Agaricomycetes</taxon>
        <taxon>Agaricomycetidae</taxon>
        <taxon>Boletales</taxon>
        <taxon>Sclerodermatineae</taxon>
        <taxon>Sclerodermataceae</taxon>
        <taxon>Scleroderma</taxon>
    </lineage>
</organism>
<evidence type="ECO:0000256" key="1">
    <source>
        <dbReference type="SAM" id="MobiDB-lite"/>
    </source>
</evidence>
<sequence>MVLSREEGPSAHPFWYVQVLRAFLIPVVHVAPDVRNCSPQTMEVLWVRWLGIELGYRGGFKNPFGFLDLSLVICGCHLIPAFSEGRTDTLLRREESFARQPGETDDWCAFYVNIFVDRDMFSHFAGIGIGHGTQCRIQLMDGITGNMPKNATFLVADSEDEANDIFHTGQESLSQVPPPHDNNTGLDNDHDDDDDGESDSKSMLFDGLELDGSEEDDDESDFEF</sequence>
<dbReference type="InParanoid" id="A0A0C2Z1W2"/>
<dbReference type="Proteomes" id="UP000053989">
    <property type="component" value="Unassembled WGS sequence"/>
</dbReference>
<dbReference type="AlphaFoldDB" id="A0A0C2Z1W2"/>
<keyword evidence="3" id="KW-1185">Reference proteome</keyword>
<reference evidence="3" key="2">
    <citation type="submission" date="2015-01" db="EMBL/GenBank/DDBJ databases">
        <title>Evolutionary Origins and Diversification of the Mycorrhizal Mutualists.</title>
        <authorList>
            <consortium name="DOE Joint Genome Institute"/>
            <consortium name="Mycorrhizal Genomics Consortium"/>
            <person name="Kohler A."/>
            <person name="Kuo A."/>
            <person name="Nagy L.G."/>
            <person name="Floudas D."/>
            <person name="Copeland A."/>
            <person name="Barry K.W."/>
            <person name="Cichocki N."/>
            <person name="Veneault-Fourrey C."/>
            <person name="LaButti K."/>
            <person name="Lindquist E.A."/>
            <person name="Lipzen A."/>
            <person name="Lundell T."/>
            <person name="Morin E."/>
            <person name="Murat C."/>
            <person name="Riley R."/>
            <person name="Ohm R."/>
            <person name="Sun H."/>
            <person name="Tunlid A."/>
            <person name="Henrissat B."/>
            <person name="Grigoriev I.V."/>
            <person name="Hibbett D.S."/>
            <person name="Martin F."/>
        </authorList>
    </citation>
    <scope>NUCLEOTIDE SEQUENCE [LARGE SCALE GENOMIC DNA]</scope>
    <source>
        <strain evidence="3">Foug A</strain>
    </source>
</reference>
<name>A0A0C2Z1W2_9AGAM</name>
<dbReference type="EMBL" id="KN822127">
    <property type="protein sequence ID" value="KIM55818.1"/>
    <property type="molecule type" value="Genomic_DNA"/>
</dbReference>
<feature type="compositionally biased region" description="Acidic residues" evidence="1">
    <location>
        <begin position="208"/>
        <end position="224"/>
    </location>
</feature>
<dbReference type="HOGENOM" id="CLU_002498_3_2_1"/>
<gene>
    <name evidence="2" type="ORF">SCLCIDRAFT_30082</name>
</gene>
<accession>A0A0C2Z1W2</accession>
<feature type="region of interest" description="Disordered" evidence="1">
    <location>
        <begin position="169"/>
        <end position="224"/>
    </location>
</feature>
<proteinExistence type="predicted"/>
<evidence type="ECO:0000313" key="3">
    <source>
        <dbReference type="Proteomes" id="UP000053989"/>
    </source>
</evidence>
<reference evidence="2 3" key="1">
    <citation type="submission" date="2014-04" db="EMBL/GenBank/DDBJ databases">
        <authorList>
            <consortium name="DOE Joint Genome Institute"/>
            <person name="Kuo A."/>
            <person name="Kohler A."/>
            <person name="Nagy L.G."/>
            <person name="Floudas D."/>
            <person name="Copeland A."/>
            <person name="Barry K.W."/>
            <person name="Cichocki N."/>
            <person name="Veneault-Fourrey C."/>
            <person name="LaButti K."/>
            <person name="Lindquist E.A."/>
            <person name="Lipzen A."/>
            <person name="Lundell T."/>
            <person name="Morin E."/>
            <person name="Murat C."/>
            <person name="Sun H."/>
            <person name="Tunlid A."/>
            <person name="Henrissat B."/>
            <person name="Grigoriev I.V."/>
            <person name="Hibbett D.S."/>
            <person name="Martin F."/>
            <person name="Nordberg H.P."/>
            <person name="Cantor M.N."/>
            <person name="Hua S.X."/>
        </authorList>
    </citation>
    <scope>NUCLEOTIDE SEQUENCE [LARGE SCALE GENOMIC DNA]</scope>
    <source>
        <strain evidence="2 3">Foug A</strain>
    </source>
</reference>
<evidence type="ECO:0000313" key="2">
    <source>
        <dbReference type="EMBL" id="KIM55818.1"/>
    </source>
</evidence>